<dbReference type="Pfam" id="PF10057">
    <property type="entry name" value="MpsC"/>
    <property type="match status" value="2"/>
</dbReference>
<keyword evidence="3" id="KW-1185">Reference proteome</keyword>
<protein>
    <submittedName>
        <fullName evidence="2">DUF2294 family protein</fullName>
    </submittedName>
</protein>
<dbReference type="InterPro" id="IPR018745">
    <property type="entry name" value="MpsC"/>
</dbReference>
<evidence type="ECO:0000313" key="2">
    <source>
        <dbReference type="EMBL" id="TXC89295.1"/>
    </source>
</evidence>
<comment type="caution">
    <text evidence="2">The sequence shown here is derived from an EMBL/GenBank/DDBJ whole genome shotgun (WGS) entry which is preliminary data.</text>
</comment>
<accession>A0A5C6W0K6</accession>
<evidence type="ECO:0000313" key="3">
    <source>
        <dbReference type="Proteomes" id="UP000321363"/>
    </source>
</evidence>
<sequence length="226" mass="26388">MDQDRLNSISSLTSKLLRKNFGKGPQSCQSTICKQHFVIYIQGFISPMEEVLIQQGQQEQVEKARAVIIEHIIEELKGIIKVTIDREVEESYHDWNFPNNSGLLFFVLNEEIKETCNENNIVIQKLEKEIARISELVQKVPDIIHVYPLSQSIYLVERKGILIPIEKALITKGFADELKITKDELEKSYFHRYGKFDEIFNNSIKDIFIDWNFKEDKSLMAFVFQT</sequence>
<dbReference type="AlphaFoldDB" id="A0A5C6W0K6"/>
<feature type="domain" description="Na+-translocating membrane potential-generating system MpsC" evidence="1">
    <location>
        <begin position="8"/>
        <end position="109"/>
    </location>
</feature>
<evidence type="ECO:0000259" key="1">
    <source>
        <dbReference type="Pfam" id="PF10057"/>
    </source>
</evidence>
<proteinExistence type="predicted"/>
<name>A0A5C6W0K6_9BACI</name>
<dbReference type="OrthoDB" id="2677857at2"/>
<gene>
    <name evidence="2" type="ORF">FS935_17630</name>
</gene>
<organism evidence="2 3">
    <name type="scientific">Metabacillus litoralis</name>
    <dbReference type="NCBI Taxonomy" id="152268"/>
    <lineage>
        <taxon>Bacteria</taxon>
        <taxon>Bacillati</taxon>
        <taxon>Bacillota</taxon>
        <taxon>Bacilli</taxon>
        <taxon>Bacillales</taxon>
        <taxon>Bacillaceae</taxon>
        <taxon>Metabacillus</taxon>
    </lineage>
</organism>
<dbReference type="EMBL" id="VOQF01000012">
    <property type="protein sequence ID" value="TXC89295.1"/>
    <property type="molecule type" value="Genomic_DNA"/>
</dbReference>
<reference evidence="2 3" key="1">
    <citation type="journal article" date="2005" name="Int. J. Syst. Evol. Microbiol.">
        <title>Bacillus litoralis sp. nov., isolated from a tidal flat of the Yellow Sea in Korea.</title>
        <authorList>
            <person name="Yoon J.H."/>
            <person name="Oh T.K."/>
        </authorList>
    </citation>
    <scope>NUCLEOTIDE SEQUENCE [LARGE SCALE GENOMIC DNA]</scope>
    <source>
        <strain evidence="2 3">SW-211</strain>
    </source>
</reference>
<dbReference type="RefSeq" id="WP_146949961.1">
    <property type="nucleotide sequence ID" value="NZ_VOQF01000012.1"/>
</dbReference>
<dbReference type="Proteomes" id="UP000321363">
    <property type="component" value="Unassembled WGS sequence"/>
</dbReference>
<feature type="domain" description="Na+-translocating membrane potential-generating system MpsC" evidence="1">
    <location>
        <begin position="125"/>
        <end position="225"/>
    </location>
</feature>